<evidence type="ECO:0000313" key="2">
    <source>
        <dbReference type="Proteomes" id="UP000070346"/>
    </source>
</evidence>
<dbReference type="GO" id="GO:0016757">
    <property type="term" value="F:glycosyltransferase activity"/>
    <property type="evidence" value="ECO:0007669"/>
    <property type="project" value="InterPro"/>
</dbReference>
<gene>
    <name evidence="1" type="ORF">AYJ53_06505</name>
</gene>
<dbReference type="Gene3D" id="3.90.550.20">
    <property type="match status" value="1"/>
</dbReference>
<dbReference type="Proteomes" id="UP000070346">
    <property type="component" value="Unassembled WGS sequence"/>
</dbReference>
<evidence type="ECO:0000313" key="1">
    <source>
        <dbReference type="EMBL" id="KXN75635.1"/>
    </source>
</evidence>
<dbReference type="AlphaFoldDB" id="A0A9X0J680"/>
<dbReference type="InterPro" id="IPR008441">
    <property type="entry name" value="AfumC-like_glycosyl_Trfase"/>
</dbReference>
<dbReference type="RefSeq" id="WP_061400817.1">
    <property type="nucleotide sequence ID" value="NZ_LSNG01000036.1"/>
</dbReference>
<protein>
    <recommendedName>
        <fullName evidence="3">Capsular biosynthesis protein</fullName>
    </recommendedName>
</protein>
<sequence>MKLVDYRKKAYLKICRRQVELIDAKRSSGNPKGYDKYFKKVLHALQPDFINATQTLKLNQSTLNKNSKLLNNIYVMWWQGMDNAPALIINNIQRMKRIFGKDNVHIITEKNWRQYCSIPNTIIEKFNIGKVSIAALSDIIRFNLLKEHGGLWIDSTVILNNKCKDILARYNDNGFFTISSFEQDYHFISKSRWTAWFIGGKAGYPLFEFATAFYSKYFENHDFLLDYYTIDDIIAYFYINNAEFKNDIDRISYNWNPYLWSNSMYGSYDRQLIKDFEHKDRYSIQKFTYKYDQKYADDTNSLIYFILNSKNY</sequence>
<dbReference type="Pfam" id="PF05704">
    <property type="entry name" value="Caps_synth"/>
    <property type="match status" value="1"/>
</dbReference>
<organism evidence="1 2">
    <name type="scientific">Lactobacillus johnsonii</name>
    <dbReference type="NCBI Taxonomy" id="33959"/>
    <lineage>
        <taxon>Bacteria</taxon>
        <taxon>Bacillati</taxon>
        <taxon>Bacillota</taxon>
        <taxon>Bacilli</taxon>
        <taxon>Lactobacillales</taxon>
        <taxon>Lactobacillaceae</taxon>
        <taxon>Lactobacillus</taxon>
    </lineage>
</organism>
<name>A0A9X0J680_LACJH</name>
<proteinExistence type="predicted"/>
<dbReference type="InterPro" id="IPR029044">
    <property type="entry name" value="Nucleotide-diphossugar_trans"/>
</dbReference>
<evidence type="ECO:0008006" key="3">
    <source>
        <dbReference type="Google" id="ProtNLM"/>
    </source>
</evidence>
<dbReference type="SUPFAM" id="SSF53448">
    <property type="entry name" value="Nucleotide-diphospho-sugar transferases"/>
    <property type="match status" value="1"/>
</dbReference>
<comment type="caution">
    <text evidence="1">The sequence shown here is derived from an EMBL/GenBank/DDBJ whole genome shotgun (WGS) entry which is preliminary data.</text>
</comment>
<accession>A0A9X0J680</accession>
<reference evidence="1 2" key="1">
    <citation type="submission" date="2016-02" db="EMBL/GenBank/DDBJ databases">
        <title>Complete Genome Sequences of Lactobacillus johnsonii Strain W1.</title>
        <authorList>
            <person name="Sun Y."/>
            <person name="Wu X."/>
        </authorList>
    </citation>
    <scope>NUCLEOTIDE SEQUENCE [LARGE SCALE GENOMIC DNA]</scope>
    <source>
        <strain evidence="1 2">W1</strain>
    </source>
</reference>
<dbReference type="EMBL" id="LSNG01000036">
    <property type="protein sequence ID" value="KXN75635.1"/>
    <property type="molecule type" value="Genomic_DNA"/>
</dbReference>
<dbReference type="OrthoDB" id="9802881at2"/>